<dbReference type="Proteomes" id="UP000640426">
    <property type="component" value="Unassembled WGS sequence"/>
</dbReference>
<keyword evidence="2" id="KW-1185">Reference proteome</keyword>
<name>A0ABS0XQK3_9SPHN</name>
<evidence type="ECO:0000313" key="1">
    <source>
        <dbReference type="EMBL" id="MBJ6122312.1"/>
    </source>
</evidence>
<dbReference type="InterPro" id="IPR021352">
    <property type="entry name" value="DUF2971"/>
</dbReference>
<protein>
    <submittedName>
        <fullName evidence="1">DUF2971 domain-containing protein</fullName>
    </submittedName>
</protein>
<evidence type="ECO:0000313" key="2">
    <source>
        <dbReference type="Proteomes" id="UP000640426"/>
    </source>
</evidence>
<proteinExistence type="predicted"/>
<dbReference type="RefSeq" id="WP_199037831.1">
    <property type="nucleotide sequence ID" value="NZ_JAELXS010000005.1"/>
</dbReference>
<sequence>MSLIDLLTNRRLALTRTAHWADRNDHLALAEYGQRMGSKQVYAVCLTEASETFHHWQIFAGGQTGVCVAFDKEKLVAATEPHHLAASVRYLRFDQAREHRISELNELPFLKRAGFSDEKEFRIIALSDDETKDAIDCHIPVEAITRITFSPLVPPALVSATKSALLKIDGCEHLTIGQSLLTNNPQWLRYLRKLQLAA</sequence>
<dbReference type="Pfam" id="PF11185">
    <property type="entry name" value="DUF2971"/>
    <property type="match status" value="1"/>
</dbReference>
<reference evidence="2" key="1">
    <citation type="submission" date="2020-12" db="EMBL/GenBank/DDBJ databases">
        <title>Hymenobacter sp.</title>
        <authorList>
            <person name="Kim M.K."/>
        </authorList>
    </citation>
    <scope>NUCLEOTIDE SEQUENCE [LARGE SCALE GENOMIC DNA]</scope>
    <source>
        <strain evidence="2">BT553</strain>
    </source>
</reference>
<comment type="caution">
    <text evidence="1">The sequence shown here is derived from an EMBL/GenBank/DDBJ whole genome shotgun (WGS) entry which is preliminary data.</text>
</comment>
<accession>A0ABS0XQK3</accession>
<gene>
    <name evidence="1" type="ORF">JAO74_10970</name>
</gene>
<dbReference type="EMBL" id="JAELXS010000005">
    <property type="protein sequence ID" value="MBJ6122312.1"/>
    <property type="molecule type" value="Genomic_DNA"/>
</dbReference>
<organism evidence="1 2">
    <name type="scientific">Sphingomonas mollis</name>
    <dbReference type="NCBI Taxonomy" id="2795726"/>
    <lineage>
        <taxon>Bacteria</taxon>
        <taxon>Pseudomonadati</taxon>
        <taxon>Pseudomonadota</taxon>
        <taxon>Alphaproteobacteria</taxon>
        <taxon>Sphingomonadales</taxon>
        <taxon>Sphingomonadaceae</taxon>
        <taxon>Sphingomonas</taxon>
    </lineage>
</organism>